<feature type="transmembrane region" description="Helical" evidence="2">
    <location>
        <begin position="74"/>
        <end position="93"/>
    </location>
</feature>
<reference evidence="3 4" key="1">
    <citation type="submission" date="2023-12" db="EMBL/GenBank/DDBJ databases">
        <title>Blastococcus brunescens sp. nov., an actonobacterium isolated from sandstone collected in sahara desert.</title>
        <authorList>
            <person name="Gtari M."/>
            <person name="Ghodhbane F."/>
        </authorList>
    </citation>
    <scope>NUCLEOTIDE SEQUENCE [LARGE SCALE GENOMIC DNA]</scope>
    <source>
        <strain evidence="3 4">BMG 8361</strain>
    </source>
</reference>
<evidence type="ECO:0000256" key="2">
    <source>
        <dbReference type="SAM" id="Phobius"/>
    </source>
</evidence>
<feature type="region of interest" description="Disordered" evidence="1">
    <location>
        <begin position="31"/>
        <end position="72"/>
    </location>
</feature>
<organism evidence="3 4">
    <name type="scientific">Blastococcus brunescens</name>
    <dbReference type="NCBI Taxonomy" id="1564165"/>
    <lineage>
        <taxon>Bacteria</taxon>
        <taxon>Bacillati</taxon>
        <taxon>Actinomycetota</taxon>
        <taxon>Actinomycetes</taxon>
        <taxon>Geodermatophilales</taxon>
        <taxon>Geodermatophilaceae</taxon>
        <taxon>Blastococcus</taxon>
    </lineage>
</organism>
<keyword evidence="2" id="KW-0812">Transmembrane</keyword>
<keyword evidence="4" id="KW-1185">Reference proteome</keyword>
<proteinExistence type="predicted"/>
<gene>
    <name evidence="3" type="ORF">U6N30_03565</name>
</gene>
<evidence type="ECO:0008006" key="5">
    <source>
        <dbReference type="Google" id="ProtNLM"/>
    </source>
</evidence>
<sequence length="132" mass="13349">MTPLRIATTCAVGAVVAWGLKAVAIAVAGGLDRSPSRDRCSSSAWRCCSPPSSAGAGGDGRPEHPGPGGRRPRGVLVGLAVSFLVETGVGALVPESSGWVGEEAGLWATSTLTAVAFGSWYARNRRSGVRSG</sequence>
<protein>
    <recommendedName>
        <fullName evidence="5">Integral membrane protein</fullName>
    </recommendedName>
</protein>
<evidence type="ECO:0000313" key="3">
    <source>
        <dbReference type="EMBL" id="WRL64835.1"/>
    </source>
</evidence>
<feature type="transmembrane region" description="Helical" evidence="2">
    <location>
        <begin position="105"/>
        <end position="122"/>
    </location>
</feature>
<name>A0ABZ1B219_9ACTN</name>
<evidence type="ECO:0000313" key="4">
    <source>
        <dbReference type="Proteomes" id="UP001324287"/>
    </source>
</evidence>
<dbReference type="EMBL" id="CP141261">
    <property type="protein sequence ID" value="WRL64835.1"/>
    <property type="molecule type" value="Genomic_DNA"/>
</dbReference>
<keyword evidence="2" id="KW-1133">Transmembrane helix</keyword>
<dbReference type="RefSeq" id="WP_324276160.1">
    <property type="nucleotide sequence ID" value="NZ_CP141261.1"/>
</dbReference>
<keyword evidence="2" id="KW-0472">Membrane</keyword>
<evidence type="ECO:0000256" key="1">
    <source>
        <dbReference type="SAM" id="MobiDB-lite"/>
    </source>
</evidence>
<feature type="compositionally biased region" description="Low complexity" evidence="1">
    <location>
        <begin position="41"/>
        <end position="54"/>
    </location>
</feature>
<accession>A0ABZ1B219</accession>
<dbReference type="Proteomes" id="UP001324287">
    <property type="component" value="Chromosome"/>
</dbReference>